<name>A0A939DLI9_9ALTE</name>
<dbReference type="RefSeq" id="WP_206572903.1">
    <property type="nucleotide sequence ID" value="NZ_JAFKCV010000003.1"/>
</dbReference>
<gene>
    <name evidence="1" type="ORF">J0A66_06020</name>
</gene>
<comment type="caution">
    <text evidence="1">The sequence shown here is derived from an EMBL/GenBank/DDBJ whole genome shotgun (WGS) entry which is preliminary data.</text>
</comment>
<proteinExistence type="predicted"/>
<evidence type="ECO:0000313" key="2">
    <source>
        <dbReference type="Proteomes" id="UP000664654"/>
    </source>
</evidence>
<evidence type="ECO:0008006" key="3">
    <source>
        <dbReference type="Google" id="ProtNLM"/>
    </source>
</evidence>
<organism evidence="1 2">
    <name type="scientific">Bowmanella dokdonensis</name>
    <dbReference type="NCBI Taxonomy" id="751969"/>
    <lineage>
        <taxon>Bacteria</taxon>
        <taxon>Pseudomonadati</taxon>
        <taxon>Pseudomonadota</taxon>
        <taxon>Gammaproteobacteria</taxon>
        <taxon>Alteromonadales</taxon>
        <taxon>Alteromonadaceae</taxon>
        <taxon>Bowmanella</taxon>
    </lineage>
</organism>
<sequence length="103" mass="11386">MAFKLSDLKGWTVKRTVEVRPGSSFELEIKVLSEEEGQAITDQGSDLKTCEGFLAAVKGFQDEKGKEQPLEAFLAFLGKWPSLYHKVAIECVNAQHDAAIKNS</sequence>
<keyword evidence="2" id="KW-1185">Reference proteome</keyword>
<evidence type="ECO:0000313" key="1">
    <source>
        <dbReference type="EMBL" id="MBN7824780.1"/>
    </source>
</evidence>
<dbReference type="AlphaFoldDB" id="A0A939DLI9"/>
<dbReference type="EMBL" id="JAFKCV010000003">
    <property type="protein sequence ID" value="MBN7824780.1"/>
    <property type="molecule type" value="Genomic_DNA"/>
</dbReference>
<reference evidence="1" key="1">
    <citation type="submission" date="2021-03" db="EMBL/GenBank/DDBJ databases">
        <title>novel species isolated from a fishpond in China.</title>
        <authorList>
            <person name="Lu H."/>
            <person name="Cai Z."/>
        </authorList>
    </citation>
    <scope>NUCLEOTIDE SEQUENCE</scope>
    <source>
        <strain evidence="1">JCM 30855</strain>
    </source>
</reference>
<accession>A0A939DLI9</accession>
<protein>
    <recommendedName>
        <fullName evidence="3">Phage protein</fullName>
    </recommendedName>
</protein>
<dbReference type="Proteomes" id="UP000664654">
    <property type="component" value="Unassembled WGS sequence"/>
</dbReference>